<accession>A0A6P9EY26</accession>
<keyword evidence="2" id="KW-1185">Reference proteome</keyword>
<proteinExistence type="predicted"/>
<dbReference type="PANTHER" id="PTHR23232:SF157">
    <property type="entry name" value="ZINC FINGER PROTEIN 525"/>
    <property type="match status" value="1"/>
</dbReference>
<evidence type="ECO:0000313" key="3">
    <source>
        <dbReference type="RefSeq" id="XP_035579710.1"/>
    </source>
</evidence>
<dbReference type="CDD" id="cd07765">
    <property type="entry name" value="KRAB_A-box"/>
    <property type="match status" value="1"/>
</dbReference>
<dbReference type="SMART" id="SM00349">
    <property type="entry name" value="KRAB"/>
    <property type="match status" value="1"/>
</dbReference>
<dbReference type="KEGG" id="zca:113916775"/>
<dbReference type="GO" id="GO:0006355">
    <property type="term" value="P:regulation of DNA-templated transcription"/>
    <property type="evidence" value="ECO:0007669"/>
    <property type="project" value="InterPro"/>
</dbReference>
<dbReference type="Gene3D" id="6.10.140.140">
    <property type="match status" value="1"/>
</dbReference>
<dbReference type="Pfam" id="PF01352">
    <property type="entry name" value="KRAB"/>
    <property type="match status" value="1"/>
</dbReference>
<dbReference type="InterPro" id="IPR001909">
    <property type="entry name" value="KRAB"/>
</dbReference>
<dbReference type="GeneID" id="113916775"/>
<reference evidence="3" key="1">
    <citation type="submission" date="2025-08" db="UniProtKB">
        <authorList>
            <consortium name="RefSeq"/>
        </authorList>
    </citation>
    <scope>IDENTIFICATION</scope>
    <source>
        <tissue evidence="3">Blood</tissue>
    </source>
</reference>
<dbReference type="InterPro" id="IPR036051">
    <property type="entry name" value="KRAB_dom_sf"/>
</dbReference>
<evidence type="ECO:0000259" key="1">
    <source>
        <dbReference type="PROSITE" id="PS50805"/>
    </source>
</evidence>
<dbReference type="RefSeq" id="XP_035579710.1">
    <property type="nucleotide sequence ID" value="XM_035723817.1"/>
</dbReference>
<evidence type="ECO:0000313" key="2">
    <source>
        <dbReference type="Proteomes" id="UP000515165"/>
    </source>
</evidence>
<organism evidence="2 3">
    <name type="scientific">Zalophus californianus</name>
    <name type="common">California sealion</name>
    <dbReference type="NCBI Taxonomy" id="9704"/>
    <lineage>
        <taxon>Eukaryota</taxon>
        <taxon>Metazoa</taxon>
        <taxon>Chordata</taxon>
        <taxon>Craniata</taxon>
        <taxon>Vertebrata</taxon>
        <taxon>Euteleostomi</taxon>
        <taxon>Mammalia</taxon>
        <taxon>Eutheria</taxon>
        <taxon>Laurasiatheria</taxon>
        <taxon>Carnivora</taxon>
        <taxon>Caniformia</taxon>
        <taxon>Pinnipedia</taxon>
        <taxon>Otariidae</taxon>
        <taxon>Zalophus</taxon>
    </lineage>
</organism>
<dbReference type="AlphaFoldDB" id="A0A6P9EY26"/>
<dbReference type="Proteomes" id="UP000515165">
    <property type="component" value="Chromosome 1"/>
</dbReference>
<dbReference type="PANTHER" id="PTHR23232">
    <property type="entry name" value="KRAB DOMAIN C2H2 ZINC FINGER"/>
    <property type="match status" value="1"/>
</dbReference>
<sequence length="217" mass="24970">MGAVIPAPATPAPGSLAVVFPAGGHAVHLWVSVIEIRSLFFCLCEEKSEEERLVTRCLTNYSQDPVTFEDVAVEFTQEEWILLDQTQRRLCRDVMLENYKSLAAVDWEICLNTKWSAPQQNILQGKTPNVVEMVRFSVCNSLSSTPVEDGKFHKIEKQHDNHNRHLGLVLFVPNETVSHRVSEHYEFDKPFKYSPRYIHTVFTQYFHIHNLDTVLDK</sequence>
<protein>
    <submittedName>
        <fullName evidence="3">Zinc finger protein 891</fullName>
    </submittedName>
</protein>
<feature type="domain" description="KRAB" evidence="1">
    <location>
        <begin position="66"/>
        <end position="141"/>
    </location>
</feature>
<dbReference type="PROSITE" id="PS50805">
    <property type="entry name" value="KRAB"/>
    <property type="match status" value="1"/>
</dbReference>
<dbReference type="InterPro" id="IPR050169">
    <property type="entry name" value="Krueppel_C2H2_ZnF"/>
</dbReference>
<dbReference type="SUPFAM" id="SSF109640">
    <property type="entry name" value="KRAB domain (Kruppel-associated box)"/>
    <property type="match status" value="1"/>
</dbReference>
<gene>
    <name evidence="3" type="primary">LOC113916775</name>
</gene>
<name>A0A6P9EY26_ZALCA</name>